<evidence type="ECO:0000256" key="9">
    <source>
        <dbReference type="ARBA" id="ARBA00022989"/>
    </source>
</evidence>
<evidence type="ECO:0000256" key="4">
    <source>
        <dbReference type="ARBA" id="ARBA00022475"/>
    </source>
</evidence>
<dbReference type="GO" id="GO:0042773">
    <property type="term" value="P:ATP synthesis coupled electron transport"/>
    <property type="evidence" value="ECO:0007669"/>
    <property type="project" value="TreeGrafter"/>
</dbReference>
<dbReference type="PANTHER" id="PTHR22888">
    <property type="entry name" value="CYTOCHROME C OXIDASE, SUBUNIT II"/>
    <property type="match status" value="1"/>
</dbReference>
<keyword evidence="10 14" id="KW-0560">Oxidoreductase</keyword>
<feature type="transmembrane region" description="Helical" evidence="16">
    <location>
        <begin position="35"/>
        <end position="54"/>
    </location>
</feature>
<evidence type="ECO:0000256" key="7">
    <source>
        <dbReference type="ARBA" id="ARBA00022729"/>
    </source>
</evidence>
<dbReference type="GO" id="GO:0016682">
    <property type="term" value="F:oxidoreductase activity, acting on diphenols and related substances as donors, oxygen as acceptor"/>
    <property type="evidence" value="ECO:0007669"/>
    <property type="project" value="InterPro"/>
</dbReference>
<evidence type="ECO:0000256" key="16">
    <source>
        <dbReference type="SAM" id="Phobius"/>
    </source>
</evidence>
<dbReference type="EMBL" id="VHLG01000012">
    <property type="protein sequence ID" value="TPW28638.1"/>
    <property type="molecule type" value="Genomic_DNA"/>
</dbReference>
<keyword evidence="6 16" id="KW-0812">Transmembrane</keyword>
<dbReference type="SUPFAM" id="SSF81464">
    <property type="entry name" value="Cytochrome c oxidase subunit II-like, transmembrane region"/>
    <property type="match status" value="1"/>
</dbReference>
<dbReference type="Pfam" id="PF00116">
    <property type="entry name" value="COX2"/>
    <property type="match status" value="1"/>
</dbReference>
<dbReference type="GO" id="GO:0009486">
    <property type="term" value="F:cytochrome bo3 ubiquinol oxidase activity"/>
    <property type="evidence" value="ECO:0007669"/>
    <property type="project" value="InterPro"/>
</dbReference>
<keyword evidence="9 16" id="KW-1133">Transmembrane helix</keyword>
<dbReference type="InterPro" id="IPR002429">
    <property type="entry name" value="CcO_II-like_C"/>
</dbReference>
<dbReference type="GO" id="GO:0005886">
    <property type="term" value="C:plasma membrane"/>
    <property type="evidence" value="ECO:0007669"/>
    <property type="project" value="UniProtKB-SubCell"/>
</dbReference>
<dbReference type="OrthoDB" id="9783445at2"/>
<evidence type="ECO:0000259" key="18">
    <source>
        <dbReference type="PROSITE" id="PS50999"/>
    </source>
</evidence>
<keyword evidence="8 14" id="KW-0249">Electron transport</keyword>
<comment type="caution">
    <text evidence="19">The sequence shown here is derived from an EMBL/GenBank/DDBJ whole genome shotgun (WGS) entry which is preliminary data.</text>
</comment>
<feature type="domain" description="Cytochrome oxidase subunit II transmembrane region profile" evidence="18">
    <location>
        <begin position="8"/>
        <end position="106"/>
    </location>
</feature>
<evidence type="ECO:0000256" key="12">
    <source>
        <dbReference type="ARBA" id="ARBA00023139"/>
    </source>
</evidence>
<keyword evidence="3 14" id="KW-0813">Transport</keyword>
<accession>A0A506U5A2</accession>
<keyword evidence="7" id="KW-0732">Signal</keyword>
<comment type="subcellular location">
    <subcellularLocation>
        <location evidence="1">Cell membrane</location>
        <topology evidence="1">Multi-pass membrane protein</topology>
    </subcellularLocation>
</comment>
<dbReference type="InterPro" id="IPR010514">
    <property type="entry name" value="COX_ARM"/>
</dbReference>
<evidence type="ECO:0000256" key="13">
    <source>
        <dbReference type="ARBA" id="ARBA00023288"/>
    </source>
</evidence>
<evidence type="ECO:0000256" key="3">
    <source>
        <dbReference type="ARBA" id="ARBA00022448"/>
    </source>
</evidence>
<evidence type="ECO:0000256" key="11">
    <source>
        <dbReference type="ARBA" id="ARBA00023136"/>
    </source>
</evidence>
<evidence type="ECO:0000259" key="17">
    <source>
        <dbReference type="PROSITE" id="PS50857"/>
    </source>
</evidence>
<feature type="compositionally biased region" description="Basic and acidic residues" evidence="15">
    <location>
        <begin position="311"/>
        <end position="327"/>
    </location>
</feature>
<dbReference type="PANTHER" id="PTHR22888:SF18">
    <property type="entry name" value="CYTOCHROME BO(3) UBIQUINOL OXIDASE SUBUNIT 2"/>
    <property type="match status" value="1"/>
</dbReference>
<dbReference type="InterPro" id="IPR034227">
    <property type="entry name" value="CuRO_UO_II"/>
</dbReference>
<comment type="similarity">
    <text evidence="2 14">Belongs to the cytochrome c oxidase subunit 2 family.</text>
</comment>
<evidence type="ECO:0000256" key="10">
    <source>
        <dbReference type="ARBA" id="ARBA00023002"/>
    </source>
</evidence>
<feature type="domain" description="Cytochrome oxidase subunit II copper A binding" evidence="17">
    <location>
        <begin position="113"/>
        <end position="225"/>
    </location>
</feature>
<dbReference type="InterPro" id="IPR006333">
    <property type="entry name" value="Cyt_o_ubiquinol_oxidase_su2"/>
</dbReference>
<dbReference type="PROSITE" id="PS50857">
    <property type="entry name" value="COX2_CUA"/>
    <property type="match status" value="1"/>
</dbReference>
<dbReference type="Gene3D" id="1.10.287.90">
    <property type="match status" value="1"/>
</dbReference>
<dbReference type="AlphaFoldDB" id="A0A506U5A2"/>
<evidence type="ECO:0000313" key="19">
    <source>
        <dbReference type="EMBL" id="TPW28638.1"/>
    </source>
</evidence>
<keyword evidence="12" id="KW-0564">Palmitate</keyword>
<evidence type="ECO:0000256" key="1">
    <source>
        <dbReference type="ARBA" id="ARBA00004651"/>
    </source>
</evidence>
<gene>
    <name evidence="19" type="primary">cyoA</name>
    <name evidence="19" type="ORF">FJU08_17215</name>
</gene>
<organism evidence="19 20">
    <name type="scientific">Martelella alba</name>
    <dbReference type="NCBI Taxonomy" id="2590451"/>
    <lineage>
        <taxon>Bacteria</taxon>
        <taxon>Pseudomonadati</taxon>
        <taxon>Pseudomonadota</taxon>
        <taxon>Alphaproteobacteria</taxon>
        <taxon>Hyphomicrobiales</taxon>
        <taxon>Aurantimonadaceae</taxon>
        <taxon>Martelella</taxon>
    </lineage>
</organism>
<dbReference type="InterPro" id="IPR008972">
    <property type="entry name" value="Cupredoxin"/>
</dbReference>
<name>A0A506U5A2_9HYPH</name>
<protein>
    <recommendedName>
        <fullName evidence="14">Ubiquinol oxidase subunit 2</fullName>
    </recommendedName>
</protein>
<evidence type="ECO:0000313" key="20">
    <source>
        <dbReference type="Proteomes" id="UP000318801"/>
    </source>
</evidence>
<evidence type="ECO:0000256" key="14">
    <source>
        <dbReference type="PIRNR" id="PIRNR000292"/>
    </source>
</evidence>
<evidence type="ECO:0000256" key="2">
    <source>
        <dbReference type="ARBA" id="ARBA00007866"/>
    </source>
</evidence>
<evidence type="ECO:0000256" key="8">
    <source>
        <dbReference type="ARBA" id="ARBA00022982"/>
    </source>
</evidence>
<keyword evidence="4 14" id="KW-1003">Cell membrane</keyword>
<keyword evidence="5 14" id="KW-0679">Respiratory chain</keyword>
<dbReference type="Proteomes" id="UP000318801">
    <property type="component" value="Unassembled WGS sequence"/>
</dbReference>
<feature type="region of interest" description="Disordered" evidence="15">
    <location>
        <begin position="311"/>
        <end position="357"/>
    </location>
</feature>
<keyword evidence="20" id="KW-1185">Reference proteome</keyword>
<dbReference type="SUPFAM" id="SSF49503">
    <property type="entry name" value="Cupredoxins"/>
    <property type="match status" value="1"/>
</dbReference>
<reference evidence="19 20" key="1">
    <citation type="submission" date="2019-06" db="EMBL/GenBank/DDBJ databases">
        <authorList>
            <person name="Li M."/>
        </authorList>
    </citation>
    <scope>NUCLEOTIDE SEQUENCE [LARGE SCALE GENOMIC DNA]</scope>
    <source>
        <strain evidence="19 20">BGMRC2036</strain>
    </source>
</reference>
<dbReference type="Gene3D" id="2.60.40.420">
    <property type="entry name" value="Cupredoxins - blue copper proteins"/>
    <property type="match status" value="1"/>
</dbReference>
<keyword evidence="13" id="KW-0449">Lipoprotein</keyword>
<feature type="transmembrane region" description="Helical" evidence="16">
    <location>
        <begin position="75"/>
        <end position="98"/>
    </location>
</feature>
<dbReference type="PIRSF" id="PIRSF000292">
    <property type="entry name" value="Ubi_od_II"/>
    <property type="match status" value="1"/>
</dbReference>
<evidence type="ECO:0000256" key="15">
    <source>
        <dbReference type="SAM" id="MobiDB-lite"/>
    </source>
</evidence>
<keyword evidence="11 14" id="KW-0472">Membrane</keyword>
<dbReference type="GO" id="GO:0005507">
    <property type="term" value="F:copper ion binding"/>
    <property type="evidence" value="ECO:0007669"/>
    <property type="project" value="InterPro"/>
</dbReference>
<sequence length="357" mass="39703">MLLPFALLLSGCQLVLLNPAGWVAAQERDLLVVSTILMLIIIIPVLIMGVYMPWRYRASRPNTDDYDPEFEHSSVFEAFIWGVPVLIIIALGALTWIYTHKLDPYKPLAHIDAKPIEVEAVSMDWKWLFIYPELNIASVNELVIPTGRPVNMKLTSTSVMNTFSVPALAGMIYSMAGMETKLHFVADESGKYYGRSANYSGPGFAHMDFVTYAVNEDNFDSWVDKVKSQGSDLSIDNYRVLEKPSVANSVSYYNGVADGLFDKIVGLCVDPGKVCLGDMMMQDMMGGGGLDGIKDKEKYVYDEFTPGEGFDSHEFQETLHGNPDEPTKGPLDVRNPDQTAMLIKNGTTLNNDKARQE</sequence>
<evidence type="ECO:0000256" key="6">
    <source>
        <dbReference type="ARBA" id="ARBA00022692"/>
    </source>
</evidence>
<dbReference type="GO" id="GO:0004129">
    <property type="term" value="F:cytochrome-c oxidase activity"/>
    <property type="evidence" value="ECO:0007669"/>
    <property type="project" value="UniProtKB-UniRule"/>
</dbReference>
<dbReference type="InterPro" id="IPR036257">
    <property type="entry name" value="Cyt_c_oxidase_su2_TM_sf"/>
</dbReference>
<dbReference type="CDD" id="cd04212">
    <property type="entry name" value="CuRO_UO_II"/>
    <property type="match status" value="1"/>
</dbReference>
<evidence type="ECO:0000256" key="5">
    <source>
        <dbReference type="ARBA" id="ARBA00022660"/>
    </source>
</evidence>
<dbReference type="PROSITE" id="PS50999">
    <property type="entry name" value="COX2_TM"/>
    <property type="match status" value="1"/>
</dbReference>
<dbReference type="NCBIfam" id="TIGR01433">
    <property type="entry name" value="CyoA"/>
    <property type="match status" value="1"/>
</dbReference>
<proteinExistence type="inferred from homology"/>
<dbReference type="InterPro" id="IPR045187">
    <property type="entry name" value="CcO_II"/>
</dbReference>
<dbReference type="Pfam" id="PF06481">
    <property type="entry name" value="COX_ARM"/>
    <property type="match status" value="1"/>
</dbReference>
<dbReference type="InterPro" id="IPR011759">
    <property type="entry name" value="Cyt_c_oxidase_su2_TM_dom"/>
</dbReference>